<dbReference type="PaxDb" id="195103-CPF_0211"/>
<accession>A0A0H2YRW1</accession>
<dbReference type="PROSITE" id="PS50978">
    <property type="entry name" value="NEAT"/>
    <property type="match status" value="1"/>
</dbReference>
<dbReference type="SMART" id="SM00725">
    <property type="entry name" value="NEAT"/>
    <property type="match status" value="1"/>
</dbReference>
<keyword evidence="3" id="KW-0472">Membrane</keyword>
<dbReference type="InterPro" id="IPR037250">
    <property type="entry name" value="NEAT_dom_sf"/>
</dbReference>
<evidence type="ECO:0000256" key="1">
    <source>
        <dbReference type="ARBA" id="ARBA00004196"/>
    </source>
</evidence>
<dbReference type="GeneID" id="93000488"/>
<feature type="transmembrane region" description="Helical" evidence="3">
    <location>
        <begin position="191"/>
        <end position="211"/>
    </location>
</feature>
<reference evidence="5 6" key="1">
    <citation type="journal article" date="2006" name="Genome Res.">
        <title>Skewed genomic variability in strains of the toxigenic bacterial pathogen, Clostridium perfringens.</title>
        <authorList>
            <person name="Myers G.S."/>
            <person name="Rasko D.A."/>
            <person name="Cheung J.K."/>
            <person name="Ravel J."/>
            <person name="Seshadri R."/>
            <person name="Deboy R.T."/>
            <person name="Ren Q."/>
            <person name="Varga J."/>
            <person name="Awad M.M."/>
            <person name="Brinkac L.M."/>
            <person name="Daugherty S.C."/>
            <person name="Haft D.H."/>
            <person name="Dodson R.J."/>
            <person name="Madupu R."/>
            <person name="Nelson W.C."/>
            <person name="Rosovitz M.J."/>
            <person name="Sullivan S.A."/>
            <person name="Khouri H."/>
            <person name="Dimitrov G.I."/>
            <person name="Watkins K.L."/>
            <person name="Mulligan S."/>
            <person name="Benton J."/>
            <person name="Radune D."/>
            <person name="Fisher D.J."/>
            <person name="Atkins H.S."/>
            <person name="Hiscox T."/>
            <person name="Jost B.H."/>
            <person name="Billington S.J."/>
            <person name="Songer J.G."/>
            <person name="McClane B.A."/>
            <person name="Titball R.W."/>
            <person name="Rood J.I."/>
            <person name="Melville S.B."/>
            <person name="Paulsen I.T."/>
        </authorList>
    </citation>
    <scope>NUCLEOTIDE SEQUENCE [LARGE SCALE GENOMIC DNA]</scope>
    <source>
        <strain evidence="6">ATCC 13124 / DSM 756 / JCM 1290 / NCIMB 6125 / NCTC 8237 / S 107 / Type A</strain>
    </source>
</reference>
<proteinExistence type="predicted"/>
<feature type="domain" description="NEAT" evidence="4">
    <location>
        <begin position="33"/>
        <end position="160"/>
    </location>
</feature>
<keyword evidence="3" id="KW-1133">Transmembrane helix</keyword>
<dbReference type="InterPro" id="IPR006635">
    <property type="entry name" value="NEAT_dom"/>
</dbReference>
<gene>
    <name evidence="5" type="ordered locus">CPF_0211</name>
</gene>
<dbReference type="RefSeq" id="WP_003458334.1">
    <property type="nucleotide sequence ID" value="NC_008261.1"/>
</dbReference>
<dbReference type="STRING" id="195103.CPF_0211"/>
<dbReference type="EMBL" id="CP000246">
    <property type="protein sequence ID" value="ABG83763.1"/>
    <property type="molecule type" value="Genomic_DNA"/>
</dbReference>
<evidence type="ECO:0000256" key="3">
    <source>
        <dbReference type="SAM" id="Phobius"/>
    </source>
</evidence>
<keyword evidence="6" id="KW-1185">Reference proteome</keyword>
<dbReference type="HOGENOM" id="CLU_1265102_0_0_9"/>
<name>A0A0H2YRW1_CLOP1</name>
<evidence type="ECO:0000256" key="2">
    <source>
        <dbReference type="ARBA" id="ARBA00022729"/>
    </source>
</evidence>
<dbReference type="Pfam" id="PF05031">
    <property type="entry name" value="NEAT"/>
    <property type="match status" value="1"/>
</dbReference>
<dbReference type="SUPFAM" id="SSF158911">
    <property type="entry name" value="NEAT domain-like"/>
    <property type="match status" value="1"/>
</dbReference>
<dbReference type="eggNOG" id="ENOG50345DX">
    <property type="taxonomic scope" value="Bacteria"/>
</dbReference>
<dbReference type="CDD" id="cd06920">
    <property type="entry name" value="NEAT"/>
    <property type="match status" value="1"/>
</dbReference>
<dbReference type="KEGG" id="cpf:CPF_0211"/>
<dbReference type="AlphaFoldDB" id="A0A0H2YRW1"/>
<evidence type="ECO:0000313" key="6">
    <source>
        <dbReference type="Proteomes" id="UP000001823"/>
    </source>
</evidence>
<dbReference type="GO" id="GO:0030313">
    <property type="term" value="C:cell envelope"/>
    <property type="evidence" value="ECO:0007669"/>
    <property type="project" value="UniProtKB-SubCell"/>
</dbReference>
<evidence type="ECO:0000259" key="4">
    <source>
        <dbReference type="PROSITE" id="PS50978"/>
    </source>
</evidence>
<dbReference type="Proteomes" id="UP000001823">
    <property type="component" value="Chromosome"/>
</dbReference>
<comment type="subcellular location">
    <subcellularLocation>
        <location evidence="1">Cell envelope</location>
    </subcellularLocation>
</comment>
<keyword evidence="2" id="KW-0732">Signal</keyword>
<sequence length="215" mass="24002">MRFLKPVLLVMLTIFISLTGVFGSVDVLANENLENGIYDVKNDVYHDSDIGMSMSRSYLNDTMQLKILGDETEYTIGFSGTEYMENFRILVDGNDGNAEIVEEDKENGTIKLKVKVPNKDSELEAKIYVGPMERDVQFKVIPKFDTLTLVEKLEAPKVENKESSNENLSDETGKSEDAISEATGLANNKNMFIYIGGGIIIVALIVSLVIFKRKK</sequence>
<evidence type="ECO:0000313" key="5">
    <source>
        <dbReference type="EMBL" id="ABG83763.1"/>
    </source>
</evidence>
<dbReference type="Gene3D" id="2.60.40.1850">
    <property type="match status" value="1"/>
</dbReference>
<organism evidence="5 6">
    <name type="scientific">Clostridium perfringens (strain ATCC 13124 / DSM 756 / JCM 1290 / NCIMB 6125 / NCTC 8237 / Type A)</name>
    <dbReference type="NCBI Taxonomy" id="195103"/>
    <lineage>
        <taxon>Bacteria</taxon>
        <taxon>Bacillati</taxon>
        <taxon>Bacillota</taxon>
        <taxon>Clostridia</taxon>
        <taxon>Eubacteriales</taxon>
        <taxon>Clostridiaceae</taxon>
        <taxon>Clostridium</taxon>
    </lineage>
</organism>
<keyword evidence="3" id="KW-0812">Transmembrane</keyword>
<protein>
    <submittedName>
        <fullName evidence="5">Iron transporter</fullName>
    </submittedName>
</protein>